<dbReference type="InterPro" id="IPR018580">
    <property type="entry name" value="Uncharacterised_YfhO"/>
</dbReference>
<feature type="transmembrane region" description="Helical" evidence="1">
    <location>
        <begin position="365"/>
        <end position="384"/>
    </location>
</feature>
<proteinExistence type="predicted"/>
<evidence type="ECO:0000313" key="2">
    <source>
        <dbReference type="EMBL" id="MDH1176903.1"/>
    </source>
</evidence>
<dbReference type="Proteomes" id="UP001158644">
    <property type="component" value="Unassembled WGS sequence"/>
</dbReference>
<protein>
    <submittedName>
        <fullName evidence="2">YfhO family protein</fullName>
    </submittedName>
</protein>
<accession>A0ABD4YNU8</accession>
<feature type="transmembrane region" description="Helical" evidence="1">
    <location>
        <begin position="767"/>
        <end position="785"/>
    </location>
</feature>
<feature type="transmembrane region" description="Helical" evidence="1">
    <location>
        <begin position="297"/>
        <end position="320"/>
    </location>
</feature>
<feature type="transmembrane region" description="Helical" evidence="1">
    <location>
        <begin position="490"/>
        <end position="509"/>
    </location>
</feature>
<feature type="transmembrane region" description="Helical" evidence="1">
    <location>
        <begin position="162"/>
        <end position="179"/>
    </location>
</feature>
<keyword evidence="1" id="KW-0472">Membrane</keyword>
<feature type="transmembrane region" description="Helical" evidence="1">
    <location>
        <begin position="431"/>
        <end position="452"/>
    </location>
</feature>
<sequence>MSFLKKWAVRQYLVCTAIALALVVAVFPDVIFEGASLRMTDHMAATYYGGKELRPFYPTPEHVQWWGPYNDTGGAVFQSEPMVEFMRRVIETGDSPYWNPYAAGGALGPESLVDMKFSVPTIVTALTGGSSLSYNVSALIYFVLGVYFLILTMTRVFGLSKTAAIGAAVFFLLNGYAVANLGSNVAQSYPFIPICLYAVLMHARSPGALRFIGVCLTFALVLSCTFAPTTIVSIIGVYVVVLAYVAHRVASREISFKAAAYTVGLQALAGVVAFSILAVIYLPVIENLESTAMLKNYVARVYFPAVFPAGILALFSPSLFYESYNLREPATVIKQVYVNTVYHFGLVAAVLAACAIYRQKGKFRLVAWVCSAAVLFFLGNIYGLPILRPIVAALPIIGSIGNQYWWMSVVVPLIVLVGLGLDNIRAGQSRLLPALAVLGVAIAGAIYLWHVYGLGEPNLEFKKKALLGTGLLLVGLIVGLWVARFAKAGWALKTLAVVFVAAMFAELLVSSKMIRYERNDFFENPTDAIAFLMKNAGNYRTANFGTTGLYPDLGSAFGIQEVSSTNEGNLPYFRDYFYAAFDMDPSQQFGYSARIKRGPFPSLFSLQDAPEKMKIDWSAIDLLGIKYFVMPSSYLNYKKAFLDHGLRLVFDYPGTIIFENPTVMPRAFVVPRAGSGQSEDLTLDKDYRALAAPVEIARYRNAEVVLSGRAAEPGIAVLTDNWHPNWSAKVNGQPAPVLRVNGIFRGVAVPSGDFRVELEYRPKTLSFALYLSTASLALLLLIFAFRKRLDRFLRGRGVPISGKSEIDGVRS</sequence>
<feature type="transmembrane region" description="Helical" evidence="1">
    <location>
        <begin position="12"/>
        <end position="32"/>
    </location>
</feature>
<keyword evidence="1" id="KW-0812">Transmembrane</keyword>
<comment type="caution">
    <text evidence="2">The sequence shown here is derived from an EMBL/GenBank/DDBJ whole genome shotgun (WGS) entry which is preliminary data.</text>
</comment>
<feature type="transmembrane region" description="Helical" evidence="1">
    <location>
        <begin position="404"/>
        <end position="424"/>
    </location>
</feature>
<evidence type="ECO:0000313" key="3">
    <source>
        <dbReference type="Proteomes" id="UP001158644"/>
    </source>
</evidence>
<dbReference type="RefSeq" id="WP_279989106.1">
    <property type="nucleotide sequence ID" value="NZ_JAOBZK010000002.1"/>
</dbReference>
<feature type="transmembrane region" description="Helical" evidence="1">
    <location>
        <begin position="215"/>
        <end position="246"/>
    </location>
</feature>
<reference evidence="2 3" key="1">
    <citation type="submission" date="2022-09" db="EMBL/GenBank/DDBJ databases">
        <title>Intensive care unit water sources are persistently colonized with multi-drug resistant bacteria and are the site of extensive horizontal gene transfer of antibiotic resistance genes.</title>
        <authorList>
            <person name="Diorio-Toth L."/>
        </authorList>
    </citation>
    <scope>NUCLEOTIDE SEQUENCE [LARGE SCALE GENOMIC DNA]</scope>
    <source>
        <strain evidence="2 3">GD03967</strain>
    </source>
</reference>
<dbReference type="PANTHER" id="PTHR38454">
    <property type="entry name" value="INTEGRAL MEMBRANE PROTEIN-RELATED"/>
    <property type="match status" value="1"/>
</dbReference>
<feature type="transmembrane region" description="Helical" evidence="1">
    <location>
        <begin position="258"/>
        <end position="285"/>
    </location>
</feature>
<feature type="transmembrane region" description="Helical" evidence="1">
    <location>
        <begin position="464"/>
        <end position="483"/>
    </location>
</feature>
<evidence type="ECO:0000256" key="1">
    <source>
        <dbReference type="SAM" id="Phobius"/>
    </source>
</evidence>
<feature type="transmembrane region" description="Helical" evidence="1">
    <location>
        <begin position="132"/>
        <end position="150"/>
    </location>
</feature>
<name>A0ABD4YNU8_9BURK</name>
<feature type="transmembrane region" description="Helical" evidence="1">
    <location>
        <begin position="340"/>
        <end position="358"/>
    </location>
</feature>
<gene>
    <name evidence="2" type="ORF">N5C72_02395</name>
</gene>
<organism evidence="2 3">
    <name type="scientific">Achromobacter mucicolens</name>
    <dbReference type="NCBI Taxonomy" id="1389922"/>
    <lineage>
        <taxon>Bacteria</taxon>
        <taxon>Pseudomonadati</taxon>
        <taxon>Pseudomonadota</taxon>
        <taxon>Betaproteobacteria</taxon>
        <taxon>Burkholderiales</taxon>
        <taxon>Alcaligenaceae</taxon>
        <taxon>Achromobacter</taxon>
    </lineage>
</organism>
<dbReference type="EMBL" id="JAOBZK010000002">
    <property type="protein sequence ID" value="MDH1176903.1"/>
    <property type="molecule type" value="Genomic_DNA"/>
</dbReference>
<dbReference type="AlphaFoldDB" id="A0ABD4YNU8"/>
<keyword evidence="1" id="KW-1133">Transmembrane helix</keyword>
<dbReference type="PANTHER" id="PTHR38454:SF1">
    <property type="entry name" value="INTEGRAL MEMBRANE PROTEIN"/>
    <property type="match status" value="1"/>
</dbReference>